<reference evidence="4 5" key="1">
    <citation type="journal article" date="2020" name="Genome Biol. Evol.">
        <title>Comparative genomics of strictly vertically transmitted, feminizing microsporidia endosymbionts of amphipod crustaceans.</title>
        <authorList>
            <person name="Cormier A."/>
            <person name="Chebbi M.A."/>
            <person name="Giraud I."/>
            <person name="Wattier R."/>
            <person name="Teixeira M."/>
            <person name="Gilbert C."/>
            <person name="Rigaud T."/>
            <person name="Cordaux R."/>
        </authorList>
    </citation>
    <scope>NUCLEOTIDE SEQUENCE [LARGE SCALE GENOMIC DNA]</scope>
    <source>
        <strain evidence="4 5">Ou3-Ou53</strain>
    </source>
</reference>
<dbReference type="GO" id="GO:0003723">
    <property type="term" value="F:RNA binding"/>
    <property type="evidence" value="ECO:0007669"/>
    <property type="project" value="UniProtKB-UniRule"/>
</dbReference>
<dbReference type="PROSITE" id="PS50102">
    <property type="entry name" value="RRM"/>
    <property type="match status" value="1"/>
</dbReference>
<dbReference type="PANTHER" id="PTHR48034">
    <property type="entry name" value="TRANSFORMER-2 SEX-DETERMINING PROTEIN-RELATED"/>
    <property type="match status" value="1"/>
</dbReference>
<feature type="domain" description="RRM" evidence="3">
    <location>
        <begin position="325"/>
        <end position="406"/>
    </location>
</feature>
<evidence type="ECO:0000256" key="2">
    <source>
        <dbReference type="SAM" id="MobiDB-lite"/>
    </source>
</evidence>
<name>A0A9P6GX90_9MICR</name>
<gene>
    <name evidence="4" type="primary">Tra2b</name>
    <name evidence="4" type="ORF">NGRA_2063</name>
</gene>
<feature type="compositionally biased region" description="Polar residues" evidence="2">
    <location>
        <begin position="27"/>
        <end position="36"/>
    </location>
</feature>
<dbReference type="InterPro" id="IPR050441">
    <property type="entry name" value="RBM"/>
</dbReference>
<comment type="caution">
    <text evidence="4">The sequence shown here is derived from an EMBL/GenBank/DDBJ whole genome shotgun (WGS) entry which is preliminary data.</text>
</comment>
<sequence>KEAPKEEGWGAPVESTSTGGWGESTSVPTSKPETSTGGWGAPVESTSTGGWGAPEIQSSVPSTNPETSTGGWGAPETSTSAGGWGADEFATETNTTTSSYSRPDYNNQTSSRGYESSYQQSSSSFRGRDTRRNDSYGQQSYQPEQRSRGFEDRPPRQFDNDRRYGSSDRGRPAPGRSDSYREEYPPRDGGYSRKRYDSSEGYNRDEKRPRYDNDRPRDGDREDSYSRGRNDNQYPPREDYSRGRNDNQYPPREDYSRGRNDSQYPPREDRYSSNQSRPPYDDYERGKGRDYDRNASYESRVDDKAYEPRTPRQKKPFPSEVSPSKAIGIFGLSIHATENDLREFLLEELVGISDYKITVVHDRNTGRSKGYGFVYFQCLEDSIKAKERLVGKSIKGKEIRVDFSISDALRPSYR</sequence>
<feature type="compositionally biased region" description="Polar residues" evidence="2">
    <location>
        <begin position="91"/>
        <end position="109"/>
    </location>
</feature>
<feature type="compositionally biased region" description="Basic and acidic residues" evidence="2">
    <location>
        <begin position="178"/>
        <end position="271"/>
    </location>
</feature>
<evidence type="ECO:0000259" key="3">
    <source>
        <dbReference type="PROSITE" id="PS50102"/>
    </source>
</evidence>
<accession>A0A9P6GX90</accession>
<dbReference type="SUPFAM" id="SSF54928">
    <property type="entry name" value="RNA-binding domain, RBD"/>
    <property type="match status" value="1"/>
</dbReference>
<feature type="compositionally biased region" description="Low complexity" evidence="2">
    <location>
        <begin position="14"/>
        <end position="26"/>
    </location>
</feature>
<dbReference type="InterPro" id="IPR000504">
    <property type="entry name" value="RRM_dom"/>
</dbReference>
<evidence type="ECO:0000313" key="4">
    <source>
        <dbReference type="EMBL" id="KAF9762369.1"/>
    </source>
</evidence>
<keyword evidence="1" id="KW-0694">RNA-binding</keyword>
<dbReference type="InterPro" id="IPR012677">
    <property type="entry name" value="Nucleotide-bd_a/b_plait_sf"/>
</dbReference>
<organism evidence="4 5">
    <name type="scientific">Nosema granulosis</name>
    <dbReference type="NCBI Taxonomy" id="83296"/>
    <lineage>
        <taxon>Eukaryota</taxon>
        <taxon>Fungi</taxon>
        <taxon>Fungi incertae sedis</taxon>
        <taxon>Microsporidia</taxon>
        <taxon>Nosematidae</taxon>
        <taxon>Nosema</taxon>
    </lineage>
</organism>
<keyword evidence="5" id="KW-1185">Reference proteome</keyword>
<dbReference type="SMART" id="SM00360">
    <property type="entry name" value="RRM"/>
    <property type="match status" value="1"/>
</dbReference>
<dbReference type="AlphaFoldDB" id="A0A9P6GX90"/>
<dbReference type="InterPro" id="IPR035979">
    <property type="entry name" value="RBD_domain_sf"/>
</dbReference>
<dbReference type="EMBL" id="SBJO01000181">
    <property type="protein sequence ID" value="KAF9762369.1"/>
    <property type="molecule type" value="Genomic_DNA"/>
</dbReference>
<evidence type="ECO:0000313" key="5">
    <source>
        <dbReference type="Proteomes" id="UP000740883"/>
    </source>
</evidence>
<dbReference type="OrthoDB" id="439808at2759"/>
<feature type="compositionally biased region" description="Basic and acidic residues" evidence="2">
    <location>
        <begin position="145"/>
        <end position="171"/>
    </location>
</feature>
<proteinExistence type="predicted"/>
<dbReference type="Pfam" id="PF00076">
    <property type="entry name" value="RRM_1"/>
    <property type="match status" value="1"/>
</dbReference>
<feature type="region of interest" description="Disordered" evidence="2">
    <location>
        <begin position="1"/>
        <end position="321"/>
    </location>
</feature>
<evidence type="ECO:0000256" key="1">
    <source>
        <dbReference type="PROSITE-ProRule" id="PRU00176"/>
    </source>
</evidence>
<dbReference type="Gene3D" id="3.30.70.330">
    <property type="match status" value="1"/>
</dbReference>
<feature type="compositionally biased region" description="Polar residues" evidence="2">
    <location>
        <begin position="56"/>
        <end position="69"/>
    </location>
</feature>
<dbReference type="Proteomes" id="UP000740883">
    <property type="component" value="Unassembled WGS sequence"/>
</dbReference>
<feature type="compositionally biased region" description="Polar residues" evidence="2">
    <location>
        <begin position="135"/>
        <end position="144"/>
    </location>
</feature>
<feature type="non-terminal residue" evidence="4">
    <location>
        <position position="1"/>
    </location>
</feature>
<feature type="compositionally biased region" description="Basic and acidic residues" evidence="2">
    <location>
        <begin position="279"/>
        <end position="310"/>
    </location>
</feature>
<protein>
    <submittedName>
        <fullName evidence="4">Transformer-2 like protein beta</fullName>
    </submittedName>
</protein>
<feature type="compositionally biased region" description="Low complexity" evidence="2">
    <location>
        <begin position="110"/>
        <end position="125"/>
    </location>
</feature>